<proteinExistence type="predicted"/>
<evidence type="ECO:0000313" key="3">
    <source>
        <dbReference type="EMBL" id="KAA8581773.1"/>
    </source>
</evidence>
<accession>A0A5J5CLY3</accession>
<dbReference type="InterPro" id="IPR011249">
    <property type="entry name" value="Metalloenz_LuxS/M16"/>
</dbReference>
<dbReference type="FunFam" id="3.30.830.10:FF:000039">
    <property type="entry name" value="Ubiquinol-cytochrome c reductase core subunit 2"/>
    <property type="match status" value="1"/>
</dbReference>
<dbReference type="InterPro" id="IPR050361">
    <property type="entry name" value="MPP/UQCRC_Complex"/>
</dbReference>
<dbReference type="Proteomes" id="UP000327493">
    <property type="component" value="Chromosome 21"/>
</dbReference>
<name>A0A5J5CLY3_9PERO</name>
<evidence type="ECO:0000259" key="2">
    <source>
        <dbReference type="Pfam" id="PF05193"/>
    </source>
</evidence>
<dbReference type="EMBL" id="VOFY01000021">
    <property type="protein sequence ID" value="KAA8581773.1"/>
    <property type="molecule type" value="Genomic_DNA"/>
</dbReference>
<dbReference type="PANTHER" id="PTHR11851">
    <property type="entry name" value="METALLOPROTEASE"/>
    <property type="match status" value="1"/>
</dbReference>
<dbReference type="GO" id="GO:0005739">
    <property type="term" value="C:mitochondrion"/>
    <property type="evidence" value="ECO:0007669"/>
    <property type="project" value="TreeGrafter"/>
</dbReference>
<dbReference type="FunFam" id="3.30.830.10:FF:000018">
    <property type="entry name" value="Cytochrome b-c1 complex subunit 2, mitochondrial"/>
    <property type="match status" value="1"/>
</dbReference>
<protein>
    <recommendedName>
        <fullName evidence="5">Peptidase M16 N-terminal domain-containing protein</fullName>
    </recommendedName>
</protein>
<keyword evidence="4" id="KW-1185">Reference proteome</keyword>
<dbReference type="PANTHER" id="PTHR11851:SF226">
    <property type="entry name" value="CYTOCHROME B-C1 COMPLEX SUBUNIT 2, MITOCHONDRIAL"/>
    <property type="match status" value="1"/>
</dbReference>
<evidence type="ECO:0008006" key="5">
    <source>
        <dbReference type="Google" id="ProtNLM"/>
    </source>
</evidence>
<dbReference type="Pfam" id="PF05193">
    <property type="entry name" value="Peptidase_M16_C"/>
    <property type="match status" value="1"/>
</dbReference>
<dbReference type="AlphaFoldDB" id="A0A5J5CLY3"/>
<feature type="domain" description="Peptidase M16 C-terminal" evidence="2">
    <location>
        <begin position="235"/>
        <end position="413"/>
    </location>
</feature>
<dbReference type="Pfam" id="PF00675">
    <property type="entry name" value="Peptidase_M16"/>
    <property type="match status" value="1"/>
</dbReference>
<organism evidence="3 4">
    <name type="scientific">Etheostoma spectabile</name>
    <name type="common">orangethroat darter</name>
    <dbReference type="NCBI Taxonomy" id="54343"/>
    <lineage>
        <taxon>Eukaryota</taxon>
        <taxon>Metazoa</taxon>
        <taxon>Chordata</taxon>
        <taxon>Craniata</taxon>
        <taxon>Vertebrata</taxon>
        <taxon>Euteleostomi</taxon>
        <taxon>Actinopterygii</taxon>
        <taxon>Neopterygii</taxon>
        <taxon>Teleostei</taxon>
        <taxon>Neoteleostei</taxon>
        <taxon>Acanthomorphata</taxon>
        <taxon>Eupercaria</taxon>
        <taxon>Perciformes</taxon>
        <taxon>Percoidei</taxon>
        <taxon>Percidae</taxon>
        <taxon>Etheostomatinae</taxon>
        <taxon>Etheostoma</taxon>
    </lineage>
</organism>
<dbReference type="InterPro" id="IPR011765">
    <property type="entry name" value="Pept_M16_N"/>
</dbReference>
<dbReference type="GO" id="GO:0046872">
    <property type="term" value="F:metal ion binding"/>
    <property type="evidence" value="ECO:0007669"/>
    <property type="project" value="InterPro"/>
</dbReference>
<sequence length="488" mass="51441">MKGIRGISQLSTRLYAAQAARKVEFAGAAEHVKFQPQDVQRRFHVAARTGQSLAQPLAGLRLSPGGAHSLKDIHVTRLPSGLVIASLENYSPASKIGVFVKAGCRYETPANQGVTHLLRLASNLTTKGASSFKICRGVEAVGGSLSVTSSRENMIYTVDCLRDDIDTVMEYLINVTTAPEFRPWEVSDLTPRVKMDKAQAAQSAQIGVVEGLHEAAYKNALCNSLYCPTHMVGNIQSGHLHQFVQNNFTSARMALVGLGVDHTVLKQVGEQFLNIRSGTGTTGAKAQYRGGEIRLPSLSSLVHSAVVSESAAASTSEALAFSVLQHLLGAGLHVKRGSGASSKLVKGVAKATADPFDVSAFNSSYSDSGLFGVYTISQAAVAGDVIRAALAEVKAVADGGVTAADLTQAKAQLKGQFLMSLETSEGLLEAMGTQALVEGSYCTPEQVSKNIDNVSLTDVANAAKKFVTGKKTMASSGNLIKTPFVDEI</sequence>
<feature type="domain" description="Peptidase M16 N-terminal" evidence="1">
    <location>
        <begin position="84"/>
        <end position="229"/>
    </location>
</feature>
<gene>
    <name evidence="3" type="ORF">FQN60_003354</name>
</gene>
<dbReference type="InterPro" id="IPR007863">
    <property type="entry name" value="Peptidase_M16_C"/>
</dbReference>
<evidence type="ECO:0000259" key="1">
    <source>
        <dbReference type="Pfam" id="PF00675"/>
    </source>
</evidence>
<reference evidence="3 4" key="1">
    <citation type="submission" date="2019-08" db="EMBL/GenBank/DDBJ databases">
        <title>A chromosome-level genome assembly, high-density linkage maps, and genome scans reveal the genomic architecture of hybrid incompatibilities underlying speciation via character displacement in darters (Percidae: Etheostominae).</title>
        <authorList>
            <person name="Moran R.L."/>
            <person name="Catchen J.M."/>
            <person name="Fuller R.C."/>
        </authorList>
    </citation>
    <scope>NUCLEOTIDE SEQUENCE [LARGE SCALE GENOMIC DNA]</scope>
    <source>
        <strain evidence="3">EspeVRDwgs_2016</strain>
        <tissue evidence="3">Muscle</tissue>
    </source>
</reference>
<dbReference type="SUPFAM" id="SSF63411">
    <property type="entry name" value="LuxS/MPP-like metallohydrolase"/>
    <property type="match status" value="2"/>
</dbReference>
<dbReference type="Gene3D" id="3.30.830.10">
    <property type="entry name" value="Metalloenzyme, LuxS/M16 peptidase-like"/>
    <property type="match status" value="2"/>
</dbReference>
<evidence type="ECO:0000313" key="4">
    <source>
        <dbReference type="Proteomes" id="UP000327493"/>
    </source>
</evidence>
<comment type="caution">
    <text evidence="3">The sequence shown here is derived from an EMBL/GenBank/DDBJ whole genome shotgun (WGS) entry which is preliminary data.</text>
</comment>